<evidence type="ECO:0000313" key="2">
    <source>
        <dbReference type="Proteomes" id="UP000298663"/>
    </source>
</evidence>
<protein>
    <submittedName>
        <fullName evidence="1">Uncharacterized protein</fullName>
    </submittedName>
</protein>
<gene>
    <name evidence="1" type="ORF">L596_013327</name>
</gene>
<organism evidence="1 2">
    <name type="scientific">Steinernema carpocapsae</name>
    <name type="common">Entomopathogenic nematode</name>
    <dbReference type="NCBI Taxonomy" id="34508"/>
    <lineage>
        <taxon>Eukaryota</taxon>
        <taxon>Metazoa</taxon>
        <taxon>Ecdysozoa</taxon>
        <taxon>Nematoda</taxon>
        <taxon>Chromadorea</taxon>
        <taxon>Rhabditida</taxon>
        <taxon>Tylenchina</taxon>
        <taxon>Panagrolaimomorpha</taxon>
        <taxon>Strongyloidoidea</taxon>
        <taxon>Steinernematidae</taxon>
        <taxon>Steinernema</taxon>
    </lineage>
</organism>
<dbReference type="AlphaFoldDB" id="A0A4U5NZT3"/>
<dbReference type="EMBL" id="AZBU02000003">
    <property type="protein sequence ID" value="TKR89187.1"/>
    <property type="molecule type" value="Genomic_DNA"/>
</dbReference>
<reference evidence="1 2" key="1">
    <citation type="journal article" date="2015" name="Genome Biol.">
        <title>Comparative genomics of Steinernema reveals deeply conserved gene regulatory networks.</title>
        <authorList>
            <person name="Dillman A.R."/>
            <person name="Macchietto M."/>
            <person name="Porter C.F."/>
            <person name="Rogers A."/>
            <person name="Williams B."/>
            <person name="Antoshechkin I."/>
            <person name="Lee M.M."/>
            <person name="Goodwin Z."/>
            <person name="Lu X."/>
            <person name="Lewis E.E."/>
            <person name="Goodrich-Blair H."/>
            <person name="Stock S.P."/>
            <person name="Adams B.J."/>
            <person name="Sternberg P.W."/>
            <person name="Mortazavi A."/>
        </authorList>
    </citation>
    <scope>NUCLEOTIDE SEQUENCE [LARGE SCALE GENOMIC DNA]</scope>
    <source>
        <strain evidence="1 2">ALL</strain>
    </source>
</reference>
<keyword evidence="2" id="KW-1185">Reference proteome</keyword>
<proteinExistence type="predicted"/>
<reference evidence="1 2" key="2">
    <citation type="journal article" date="2019" name="G3 (Bethesda)">
        <title>Hybrid Assembly of the Genome of the Entomopathogenic Nematode Steinernema carpocapsae Identifies the X-Chromosome.</title>
        <authorList>
            <person name="Serra L."/>
            <person name="Macchietto M."/>
            <person name="Macias-Munoz A."/>
            <person name="McGill C.J."/>
            <person name="Rodriguez I.M."/>
            <person name="Rodriguez B."/>
            <person name="Murad R."/>
            <person name="Mortazavi A."/>
        </authorList>
    </citation>
    <scope>NUCLEOTIDE SEQUENCE [LARGE SCALE GENOMIC DNA]</scope>
    <source>
        <strain evidence="1 2">ALL</strain>
    </source>
</reference>
<name>A0A4U5NZT3_STECR</name>
<accession>A0A4U5NZT3</accession>
<evidence type="ECO:0000313" key="1">
    <source>
        <dbReference type="EMBL" id="TKR89187.1"/>
    </source>
</evidence>
<dbReference type="Proteomes" id="UP000298663">
    <property type="component" value="Unassembled WGS sequence"/>
</dbReference>
<sequence length="194" mass="22131">MTSYVTQTRAGLDLVRKQVDSHMDRVQQVIDQAEAMPAELRKKIELCTDKIAALTPSRVKSLESLKTMWKKKFNDYEKAVKALPEDAEATSEDEEWKTRSSDFAMRMTELEMLIFQANEYVNDWNEKLAQFRSAQVADQDANLTNMTMNQTGLANLSTSFAERVMVHLFQSSTGIQSNGQIGLRYTTRSFTVNL</sequence>
<comment type="caution">
    <text evidence="1">The sequence shown here is derived from an EMBL/GenBank/DDBJ whole genome shotgun (WGS) entry which is preliminary data.</text>
</comment>